<dbReference type="Pfam" id="PF00892">
    <property type="entry name" value="EamA"/>
    <property type="match status" value="2"/>
</dbReference>
<feature type="transmembrane region" description="Helical" evidence="6">
    <location>
        <begin position="189"/>
        <end position="211"/>
    </location>
</feature>
<feature type="transmembrane region" description="Helical" evidence="6">
    <location>
        <begin position="254"/>
        <end position="273"/>
    </location>
</feature>
<dbReference type="AlphaFoldDB" id="A0A371NYP8"/>
<keyword evidence="9" id="KW-1185">Reference proteome</keyword>
<feature type="domain" description="EamA" evidence="7">
    <location>
        <begin position="13"/>
        <end position="148"/>
    </location>
</feature>
<keyword evidence="4 6" id="KW-1133">Transmembrane helix</keyword>
<feature type="transmembrane region" description="Helical" evidence="6">
    <location>
        <begin position="100"/>
        <end position="121"/>
    </location>
</feature>
<name>A0A371NYP8_9ACTN</name>
<proteinExistence type="inferred from homology"/>
<feature type="transmembrane region" description="Helical" evidence="6">
    <location>
        <begin position="279"/>
        <end position="297"/>
    </location>
</feature>
<dbReference type="EMBL" id="QUBR01000003">
    <property type="protein sequence ID" value="REK68813.1"/>
    <property type="molecule type" value="Genomic_DNA"/>
</dbReference>
<dbReference type="Proteomes" id="UP000265581">
    <property type="component" value="Unassembled WGS sequence"/>
</dbReference>
<gene>
    <name evidence="8" type="ORF">DX116_18240</name>
</gene>
<keyword evidence="5 6" id="KW-0472">Membrane</keyword>
<accession>A0A371NYP8</accession>
<comment type="caution">
    <text evidence="8">The sequence shown here is derived from an EMBL/GenBank/DDBJ whole genome shotgun (WGS) entry which is preliminary data.</text>
</comment>
<feature type="transmembrane region" description="Helical" evidence="6">
    <location>
        <begin position="223"/>
        <end position="242"/>
    </location>
</feature>
<evidence type="ECO:0000256" key="4">
    <source>
        <dbReference type="ARBA" id="ARBA00022989"/>
    </source>
</evidence>
<organism evidence="8 9">
    <name type="scientific">Aeromicrobium endophyticum</name>
    <dbReference type="NCBI Taxonomy" id="2292704"/>
    <lineage>
        <taxon>Bacteria</taxon>
        <taxon>Bacillati</taxon>
        <taxon>Actinomycetota</taxon>
        <taxon>Actinomycetes</taxon>
        <taxon>Propionibacteriales</taxon>
        <taxon>Nocardioidaceae</taxon>
        <taxon>Aeromicrobium</taxon>
    </lineage>
</organism>
<evidence type="ECO:0000313" key="8">
    <source>
        <dbReference type="EMBL" id="REK68813.1"/>
    </source>
</evidence>
<evidence type="ECO:0000313" key="9">
    <source>
        <dbReference type="Proteomes" id="UP000265581"/>
    </source>
</evidence>
<evidence type="ECO:0000256" key="2">
    <source>
        <dbReference type="ARBA" id="ARBA00007362"/>
    </source>
</evidence>
<evidence type="ECO:0000256" key="5">
    <source>
        <dbReference type="ARBA" id="ARBA00023136"/>
    </source>
</evidence>
<feature type="transmembrane region" description="Helical" evidence="6">
    <location>
        <begin position="39"/>
        <end position="62"/>
    </location>
</feature>
<dbReference type="InterPro" id="IPR037185">
    <property type="entry name" value="EmrE-like"/>
</dbReference>
<feature type="transmembrane region" description="Helical" evidence="6">
    <location>
        <begin position="158"/>
        <end position="177"/>
    </location>
</feature>
<dbReference type="GO" id="GO:0016020">
    <property type="term" value="C:membrane"/>
    <property type="evidence" value="ECO:0007669"/>
    <property type="project" value="UniProtKB-SubCell"/>
</dbReference>
<dbReference type="PANTHER" id="PTHR32322:SF2">
    <property type="entry name" value="EAMA DOMAIN-CONTAINING PROTEIN"/>
    <property type="match status" value="1"/>
</dbReference>
<feature type="domain" description="EamA" evidence="7">
    <location>
        <begin position="165"/>
        <end position="295"/>
    </location>
</feature>
<evidence type="ECO:0000256" key="6">
    <source>
        <dbReference type="SAM" id="Phobius"/>
    </source>
</evidence>
<reference evidence="8 9" key="1">
    <citation type="submission" date="2018-08" db="EMBL/GenBank/DDBJ databases">
        <title>Aeromicrobium sp. M2KJ-4, whole genome shotgun sequence.</title>
        <authorList>
            <person name="Tuo L."/>
        </authorList>
    </citation>
    <scope>NUCLEOTIDE SEQUENCE [LARGE SCALE GENOMIC DNA]</scope>
    <source>
        <strain evidence="8 9">M2KJ-4</strain>
    </source>
</reference>
<protein>
    <submittedName>
        <fullName evidence="8">EamA family transporter</fullName>
    </submittedName>
</protein>
<dbReference type="Gene3D" id="1.10.3730.20">
    <property type="match status" value="1"/>
</dbReference>
<evidence type="ECO:0000259" key="7">
    <source>
        <dbReference type="Pfam" id="PF00892"/>
    </source>
</evidence>
<dbReference type="PANTHER" id="PTHR32322">
    <property type="entry name" value="INNER MEMBRANE TRANSPORTER"/>
    <property type="match status" value="1"/>
</dbReference>
<dbReference type="OrthoDB" id="3577499at2"/>
<evidence type="ECO:0000256" key="3">
    <source>
        <dbReference type="ARBA" id="ARBA00022692"/>
    </source>
</evidence>
<sequence>MTSTLERSGLRPVAFVVVAAVCFGTTGTAQELGPDEATSSAVGLSRIVVGGLLLGLAAWWAARRPGARLPRIGWSQRGTVLVAGAAVLAYQPMFFAGTRLNGVAVGAVVTLGAAPVLTGLLEWVLTRRVPSRAWFAGTGAAVVGVVLIGGLVDGGARQVSLAGLAGSAGAALAYAVYTLAVKRLLTDGWGATVAIGGVFATAAVMGAPLLLLVDLAWLGSAPGVGLVVWLAVVTVVVAYVLFATGLRALPASTVSTLTLVEPLTACVLGVAVLGERLSTQGWVGLAVLLGGVTVLAVRR</sequence>
<comment type="similarity">
    <text evidence="2">Belongs to the EamA transporter family.</text>
</comment>
<dbReference type="InterPro" id="IPR000620">
    <property type="entry name" value="EamA_dom"/>
</dbReference>
<comment type="subcellular location">
    <subcellularLocation>
        <location evidence="1">Membrane</location>
        <topology evidence="1">Multi-pass membrane protein</topology>
    </subcellularLocation>
</comment>
<feature type="transmembrane region" description="Helical" evidence="6">
    <location>
        <begin position="133"/>
        <end position="152"/>
    </location>
</feature>
<dbReference type="SUPFAM" id="SSF103481">
    <property type="entry name" value="Multidrug resistance efflux transporter EmrE"/>
    <property type="match status" value="2"/>
</dbReference>
<keyword evidence="3 6" id="KW-0812">Transmembrane</keyword>
<dbReference type="InterPro" id="IPR050638">
    <property type="entry name" value="AA-Vitamin_Transporters"/>
</dbReference>
<evidence type="ECO:0000256" key="1">
    <source>
        <dbReference type="ARBA" id="ARBA00004141"/>
    </source>
</evidence>
<dbReference type="RefSeq" id="WP_119705738.1">
    <property type="nucleotide sequence ID" value="NZ_JBHSOI010000001.1"/>
</dbReference>